<gene>
    <name evidence="1" type="ORF">V5E97_11330</name>
</gene>
<dbReference type="EMBL" id="CP155447">
    <property type="protein sequence ID" value="XBH06600.1"/>
    <property type="molecule type" value="Genomic_DNA"/>
</dbReference>
<protein>
    <submittedName>
        <fullName evidence="1">Uncharacterized protein</fullName>
    </submittedName>
</protein>
<name>A0AAU7CNC3_9BACT</name>
<evidence type="ECO:0000313" key="1">
    <source>
        <dbReference type="EMBL" id="XBH06600.1"/>
    </source>
</evidence>
<accession>A0AAU7CNC3</accession>
<dbReference type="AlphaFoldDB" id="A0AAU7CNC3"/>
<sequence>MQLVVTTAGEVRCLYTEVIDLMTLGRPEIRRASHVEPDSEGRWHADLRPVHGPVLGPFERRGEALEAEQAWIEETWLWPGS</sequence>
<proteinExistence type="predicted"/>
<reference evidence="1" key="1">
    <citation type="submission" date="2024-05" db="EMBL/GenBank/DDBJ databases">
        <title>Planctomycetes of the genus Singulisphaera possess chitinolytic capabilities.</title>
        <authorList>
            <person name="Ivanova A."/>
        </authorList>
    </citation>
    <scope>NUCLEOTIDE SEQUENCE</scope>
    <source>
        <strain evidence="1">Ch08T</strain>
    </source>
</reference>
<organism evidence="1">
    <name type="scientific">Singulisphaera sp. Ch08</name>
    <dbReference type="NCBI Taxonomy" id="3120278"/>
    <lineage>
        <taxon>Bacteria</taxon>
        <taxon>Pseudomonadati</taxon>
        <taxon>Planctomycetota</taxon>
        <taxon>Planctomycetia</taxon>
        <taxon>Isosphaerales</taxon>
        <taxon>Isosphaeraceae</taxon>
        <taxon>Singulisphaera</taxon>
    </lineage>
</organism>
<dbReference type="RefSeq" id="WP_406699449.1">
    <property type="nucleotide sequence ID" value="NZ_CP155447.1"/>
</dbReference>